<accession>A0ABQ6B6R7</accession>
<gene>
    <name evidence="1" type="ORF">GCM10007857_50530</name>
</gene>
<proteinExistence type="predicted"/>
<dbReference type="Proteomes" id="UP001156905">
    <property type="component" value="Unassembled WGS sequence"/>
</dbReference>
<dbReference type="EMBL" id="BSOW01000018">
    <property type="protein sequence ID" value="GLR88341.1"/>
    <property type="molecule type" value="Genomic_DNA"/>
</dbReference>
<evidence type="ECO:0000313" key="1">
    <source>
        <dbReference type="EMBL" id="GLR88341.1"/>
    </source>
</evidence>
<sequence>MPYDADHDTYIVLDASGIWVGRCWCDDEDDYKTLIRDLLDGRYSDPARIVCFNTTEGWSRVVTMDIAGELQRRWAEGEAMPASLQHLLEMTISPQKR</sequence>
<evidence type="ECO:0000313" key="2">
    <source>
        <dbReference type="Proteomes" id="UP001156905"/>
    </source>
</evidence>
<comment type="caution">
    <text evidence="1">The sequence shown here is derived from an EMBL/GenBank/DDBJ whole genome shotgun (WGS) entry which is preliminary data.</text>
</comment>
<name>A0ABQ6B6R7_9BRAD</name>
<reference evidence="2" key="1">
    <citation type="journal article" date="2019" name="Int. J. Syst. Evol. Microbiol.">
        <title>The Global Catalogue of Microorganisms (GCM) 10K type strain sequencing project: providing services to taxonomists for standard genome sequencing and annotation.</title>
        <authorList>
            <consortium name="The Broad Institute Genomics Platform"/>
            <consortium name="The Broad Institute Genome Sequencing Center for Infectious Disease"/>
            <person name="Wu L."/>
            <person name="Ma J."/>
        </authorList>
    </citation>
    <scope>NUCLEOTIDE SEQUENCE [LARGE SCALE GENOMIC DNA]</scope>
    <source>
        <strain evidence="2">NBRC 102520</strain>
    </source>
</reference>
<keyword evidence="2" id="KW-1185">Reference proteome</keyword>
<organism evidence="1 2">
    <name type="scientific">Bradyrhizobium iriomotense</name>
    <dbReference type="NCBI Taxonomy" id="441950"/>
    <lineage>
        <taxon>Bacteria</taxon>
        <taxon>Pseudomonadati</taxon>
        <taxon>Pseudomonadota</taxon>
        <taxon>Alphaproteobacteria</taxon>
        <taxon>Hyphomicrobiales</taxon>
        <taxon>Nitrobacteraceae</taxon>
        <taxon>Bradyrhizobium</taxon>
    </lineage>
</organism>
<protein>
    <submittedName>
        <fullName evidence="1">Uncharacterized protein</fullName>
    </submittedName>
</protein>